<dbReference type="EMBL" id="LXEV01000011">
    <property type="protein sequence ID" value="OAT49314.1"/>
    <property type="molecule type" value="Genomic_DNA"/>
</dbReference>
<organism evidence="5 6">
    <name type="scientific">Proteus hauseri ATCC 700826</name>
    <dbReference type="NCBI Taxonomy" id="1354271"/>
    <lineage>
        <taxon>Bacteria</taxon>
        <taxon>Pseudomonadati</taxon>
        <taxon>Pseudomonadota</taxon>
        <taxon>Gammaproteobacteria</taxon>
        <taxon>Enterobacterales</taxon>
        <taxon>Morganellaceae</taxon>
        <taxon>Proteus</taxon>
    </lineage>
</organism>
<dbReference type="PROSITE" id="PS51186">
    <property type="entry name" value="GNAT"/>
    <property type="match status" value="1"/>
</dbReference>
<accession>A0AAJ3LVA8</accession>
<proteinExistence type="inferred from homology"/>
<evidence type="ECO:0000256" key="2">
    <source>
        <dbReference type="ARBA" id="ARBA00023315"/>
    </source>
</evidence>
<reference evidence="5 6" key="1">
    <citation type="submission" date="2016-04" db="EMBL/GenBank/DDBJ databases">
        <title>ATOL: Assembling a taxonomically balanced genome-scale reconstruction of the evolutionary history of the Enterobacteriaceae.</title>
        <authorList>
            <person name="Plunkett G.III."/>
            <person name="Neeno-Eckwall E.C."/>
            <person name="Glasner J.D."/>
            <person name="Perna N.T."/>
        </authorList>
    </citation>
    <scope>NUCLEOTIDE SEQUENCE [LARGE SCALE GENOMIC DNA]</scope>
    <source>
        <strain evidence="5 6">ATCC 700826</strain>
    </source>
</reference>
<sequence length="243" mass="27231">MSVLANINHLEWESEFFSLKTGRLEFSPQAPVLTHKQLDEFGVVHAKVASHELSLIDELGHFGFRFAEGEIDFKLSVGTENATENSCKQVTAQTSQFRGANESDIDLLMTTAREVFVQSRFRTPWYQPDDSGRFYALWVKKAVLGTFDNTCLLTIDSNNRVSGFVTLRRVSESEARVGLLAVMPNRTGQGIGKQLMSAAKFWCQQQALSTLYVATQISNIAASRLYTHSGALIESTTYWLYRG</sequence>
<dbReference type="PANTHER" id="PTHR43877">
    <property type="entry name" value="AMINOALKYLPHOSPHONATE N-ACETYLTRANSFERASE-RELATED-RELATED"/>
    <property type="match status" value="1"/>
</dbReference>
<dbReference type="InterPro" id="IPR012752">
    <property type="entry name" value="AcTrfase_WecD"/>
</dbReference>
<evidence type="ECO:0000256" key="3">
    <source>
        <dbReference type="HAMAP-Rule" id="MF_02027"/>
    </source>
</evidence>
<gene>
    <name evidence="3" type="primary">wecD</name>
    <name evidence="5" type="ORF">M997_0520</name>
</gene>
<protein>
    <recommendedName>
        <fullName evidence="3">dTDP-fucosamine acetyltransferase</fullName>
        <ecNumber evidence="3">2.3.1.210</ecNumber>
    </recommendedName>
    <alternativeName>
        <fullName evidence="3">TDP-fucosamine acetyltransferase</fullName>
    </alternativeName>
    <alternativeName>
        <fullName evidence="3">dTDP-4-amino-4,6-dideoxy-D-galactose acyltransferase</fullName>
    </alternativeName>
</protein>
<dbReference type="EC" id="2.3.1.210" evidence="3"/>
<feature type="binding site" evidence="3">
    <location>
        <position position="219"/>
    </location>
    <ligand>
        <name>acetyl-CoA</name>
        <dbReference type="ChEBI" id="CHEBI:57288"/>
    </ligand>
</feature>
<keyword evidence="6" id="KW-1185">Reference proteome</keyword>
<evidence type="ECO:0000259" key="4">
    <source>
        <dbReference type="PROSITE" id="PS51186"/>
    </source>
</evidence>
<dbReference type="CDD" id="cd04301">
    <property type="entry name" value="NAT_SF"/>
    <property type="match status" value="1"/>
</dbReference>
<evidence type="ECO:0000313" key="6">
    <source>
        <dbReference type="Proteomes" id="UP000078250"/>
    </source>
</evidence>
<dbReference type="InterPro" id="IPR000182">
    <property type="entry name" value="GNAT_dom"/>
</dbReference>
<dbReference type="GO" id="GO:0008080">
    <property type="term" value="F:N-acetyltransferase activity"/>
    <property type="evidence" value="ECO:0007669"/>
    <property type="project" value="InterPro"/>
</dbReference>
<comment type="function">
    <text evidence="3">Catalyzes the acetylation of dTDP-fucosamine (dTDP-4-amino-4,6-dideoxy-D-galactose) to dTDP-Fuc4NAc, which is utilized in the biosynthesis of the enterobacterial common antigen (ECA).</text>
</comment>
<dbReference type="SUPFAM" id="SSF55729">
    <property type="entry name" value="Acyl-CoA N-acyltransferases (Nat)"/>
    <property type="match status" value="1"/>
</dbReference>
<comment type="pathway">
    <text evidence="3">Bacterial outer membrane biogenesis; enterobacterial common antigen biosynthesis.</text>
</comment>
<dbReference type="Proteomes" id="UP000078250">
    <property type="component" value="Unassembled WGS sequence"/>
</dbReference>
<comment type="subunit">
    <text evidence="3">Homodimer.</text>
</comment>
<evidence type="ECO:0000313" key="5">
    <source>
        <dbReference type="EMBL" id="OAT49314.1"/>
    </source>
</evidence>
<name>A0AAJ3LVA8_PROHU</name>
<dbReference type="InterPro" id="IPR050832">
    <property type="entry name" value="Bact_Acetyltransf"/>
</dbReference>
<comment type="caution">
    <text evidence="5">The sequence shown here is derived from an EMBL/GenBank/DDBJ whole genome shotgun (WGS) entry which is preliminary data.</text>
</comment>
<feature type="active site" description="Proton donor" evidence="3">
    <location>
        <position position="226"/>
    </location>
</feature>
<dbReference type="GO" id="GO:0009246">
    <property type="term" value="P:enterobacterial common antigen biosynthetic process"/>
    <property type="evidence" value="ECO:0007669"/>
    <property type="project" value="UniProtKB-UniRule"/>
</dbReference>
<dbReference type="PANTHER" id="PTHR43877:SF2">
    <property type="entry name" value="AMINOALKYLPHOSPHONATE N-ACETYLTRANSFERASE-RELATED"/>
    <property type="match status" value="1"/>
</dbReference>
<dbReference type="InterPro" id="IPR016181">
    <property type="entry name" value="Acyl_CoA_acyltransferase"/>
</dbReference>
<keyword evidence="2 3" id="KW-0012">Acyltransferase</keyword>
<comment type="catalytic activity">
    <reaction evidence="3">
        <text>dTDP-4-amino-4,6-dideoxy-alpha-D-galactose + acetyl-CoA = dTDP-4-acetamido-4,6-dideoxy-alpha-D-galactose + CoA + H(+)</text>
        <dbReference type="Rhea" id="RHEA:34443"/>
        <dbReference type="ChEBI" id="CHEBI:15378"/>
        <dbReference type="ChEBI" id="CHEBI:57287"/>
        <dbReference type="ChEBI" id="CHEBI:57288"/>
        <dbReference type="ChEBI" id="CHEBI:68492"/>
        <dbReference type="ChEBI" id="CHEBI:68493"/>
        <dbReference type="EC" id="2.3.1.210"/>
    </reaction>
</comment>
<comment type="similarity">
    <text evidence="3">Belongs to the WecD family.</text>
</comment>
<dbReference type="HAMAP" id="MF_02027">
    <property type="entry name" value="WecD_RffC"/>
    <property type="match status" value="1"/>
</dbReference>
<dbReference type="NCBIfam" id="NF008212">
    <property type="entry name" value="PRK10975.1"/>
    <property type="match status" value="1"/>
</dbReference>
<dbReference type="NCBIfam" id="TIGR02382">
    <property type="entry name" value="wecD_rffC"/>
    <property type="match status" value="1"/>
</dbReference>
<dbReference type="RefSeq" id="WP_064718554.1">
    <property type="nucleotide sequence ID" value="NZ_LXEV01000011.1"/>
</dbReference>
<feature type="domain" description="N-acetyltransferase" evidence="4">
    <location>
        <begin position="95"/>
        <end position="243"/>
    </location>
</feature>
<dbReference type="Pfam" id="PF00583">
    <property type="entry name" value="Acetyltransf_1"/>
    <property type="match status" value="1"/>
</dbReference>
<dbReference type="Gene3D" id="3.40.630.30">
    <property type="match status" value="1"/>
</dbReference>
<comment type="caution">
    <text evidence="3">Lacks conserved residue(s) required for the propagation of feature annotation.</text>
</comment>
<keyword evidence="1 3" id="KW-0808">Transferase</keyword>
<evidence type="ECO:0000256" key="1">
    <source>
        <dbReference type="ARBA" id="ARBA00022679"/>
    </source>
</evidence>
<dbReference type="AlphaFoldDB" id="A0AAJ3LVA8"/>